<keyword evidence="1" id="KW-0812">Transmembrane</keyword>
<evidence type="ECO:0000256" key="1">
    <source>
        <dbReference type="SAM" id="Phobius"/>
    </source>
</evidence>
<feature type="transmembrane region" description="Helical" evidence="1">
    <location>
        <begin position="40"/>
        <end position="60"/>
    </location>
</feature>
<accession>A0AAU8M0L8</accession>
<dbReference type="EMBL" id="CP159373">
    <property type="protein sequence ID" value="XCN74956.1"/>
    <property type="molecule type" value="Genomic_DNA"/>
</dbReference>
<feature type="transmembrane region" description="Helical" evidence="1">
    <location>
        <begin position="6"/>
        <end position="28"/>
    </location>
</feature>
<dbReference type="AlphaFoldDB" id="A0AAU8M0L8"/>
<evidence type="ECO:0000313" key="2">
    <source>
        <dbReference type="EMBL" id="XCN74956.1"/>
    </source>
</evidence>
<name>A0AAU8M0L8_9BACT</name>
<protein>
    <submittedName>
        <fullName evidence="2">Uncharacterized protein</fullName>
    </submittedName>
</protein>
<sequence length="109" mass="12615">MLLIGKIIVFLVGVGLAVQVVAAFYGIIDLWYSIRTEYPRVLRGIIFWCGLSGFIAFLLGGQLRPAFLWGMLFYLPFYLVQFYLFQGIVRYRYRKGGEVIPEDLQDDSY</sequence>
<proteinExistence type="predicted"/>
<keyword evidence="1" id="KW-0472">Membrane</keyword>
<reference evidence="2" key="2">
    <citation type="submission" date="2024-06" db="EMBL/GenBank/DDBJ databases">
        <authorList>
            <person name="Plum-Jensen L.E."/>
            <person name="Schramm A."/>
            <person name="Marshall I.P.G."/>
        </authorList>
    </citation>
    <scope>NUCLEOTIDE SEQUENCE</scope>
    <source>
        <strain evidence="2">Rat1</strain>
    </source>
</reference>
<feature type="transmembrane region" description="Helical" evidence="1">
    <location>
        <begin position="66"/>
        <end position="85"/>
    </location>
</feature>
<keyword evidence="1" id="KW-1133">Transmembrane helix</keyword>
<gene>
    <name evidence="2" type="ORF">Q3M24_09520</name>
</gene>
<reference evidence="2" key="1">
    <citation type="journal article" date="2024" name="Syst. Appl. Microbiol.">
        <title>First single-strain enrichments of Electrothrix cable bacteria, description of E. aestuarii sp. nov. and E. rattekaaiensis sp. nov., and proposal of a cable bacteria taxonomy following the rules of the SeqCode.</title>
        <authorList>
            <person name="Plum-Jensen L.E."/>
            <person name="Schramm A."/>
            <person name="Marshall I.P.G."/>
        </authorList>
    </citation>
    <scope>NUCLEOTIDE SEQUENCE</scope>
    <source>
        <strain evidence="2">Rat1</strain>
    </source>
</reference>
<dbReference type="KEGG" id="eaj:Q3M24_09520"/>
<organism evidence="2">
    <name type="scientific">Candidatus Electrothrix aestuarii</name>
    <dbReference type="NCBI Taxonomy" id="3062594"/>
    <lineage>
        <taxon>Bacteria</taxon>
        <taxon>Pseudomonadati</taxon>
        <taxon>Thermodesulfobacteriota</taxon>
        <taxon>Desulfobulbia</taxon>
        <taxon>Desulfobulbales</taxon>
        <taxon>Desulfobulbaceae</taxon>
        <taxon>Candidatus Electrothrix</taxon>
    </lineage>
</organism>